<evidence type="ECO:0000256" key="3">
    <source>
        <dbReference type="ARBA" id="ARBA00023002"/>
    </source>
</evidence>
<evidence type="ECO:0000313" key="6">
    <source>
        <dbReference type="EMBL" id="PDS25870.1"/>
    </source>
</evidence>
<dbReference type="PRINTS" id="PR00420">
    <property type="entry name" value="RNGMNOXGNASE"/>
</dbReference>
<evidence type="ECO:0000256" key="2">
    <source>
        <dbReference type="ARBA" id="ARBA00022827"/>
    </source>
</evidence>
<keyword evidence="4" id="KW-0472">Membrane</keyword>
<proteinExistence type="predicted"/>
<name>A0A2H3KDN1_9FLAO</name>
<organism evidence="6 7">
    <name type="scientific">Flavobacterium branchiophilum</name>
    <dbReference type="NCBI Taxonomy" id="55197"/>
    <lineage>
        <taxon>Bacteria</taxon>
        <taxon>Pseudomonadati</taxon>
        <taxon>Bacteroidota</taxon>
        <taxon>Flavobacteriia</taxon>
        <taxon>Flavobacteriales</taxon>
        <taxon>Flavobacteriaceae</taxon>
        <taxon>Flavobacterium</taxon>
    </lineage>
</organism>
<keyword evidence="2" id="KW-0274">FAD</keyword>
<keyword evidence="4" id="KW-1133">Transmembrane helix</keyword>
<evidence type="ECO:0000313" key="7">
    <source>
        <dbReference type="Proteomes" id="UP000220828"/>
    </source>
</evidence>
<dbReference type="GO" id="GO:0044550">
    <property type="term" value="P:secondary metabolite biosynthetic process"/>
    <property type="evidence" value="ECO:0007669"/>
    <property type="project" value="TreeGrafter"/>
</dbReference>
<dbReference type="InterPro" id="IPR051104">
    <property type="entry name" value="FAD_monoxygenase"/>
</dbReference>
<dbReference type="EMBL" id="PCMW01000021">
    <property type="protein sequence ID" value="PDS25870.1"/>
    <property type="molecule type" value="Genomic_DNA"/>
</dbReference>
<feature type="domain" description="FAD-binding" evidence="5">
    <location>
        <begin position="18"/>
        <end position="345"/>
    </location>
</feature>
<evidence type="ECO:0000259" key="5">
    <source>
        <dbReference type="Pfam" id="PF01494"/>
    </source>
</evidence>
<keyword evidence="4" id="KW-0812">Transmembrane</keyword>
<dbReference type="Gene3D" id="3.50.50.60">
    <property type="entry name" value="FAD/NAD(P)-binding domain"/>
    <property type="match status" value="1"/>
</dbReference>
<protein>
    <recommendedName>
        <fullName evidence="5">FAD-binding domain-containing protein</fullName>
    </recommendedName>
</protein>
<sequence>MNKIIYICFSFLTKILKTMILIMGGGIAGLTMANLLQKSGIDFRVYEKAPLNNEKGHGFIIPNDGLKILSTIIDADKLVDKGNFLTHFTAYNHEGMAIKTQQMNEDFVISRRDLVALLEENISITSIVHHKKVKDITISDKGIETILFCDGETINPPSLVLCCDGIYSTIRRKLMPEKKLEASRVHEIVTIFKSELLLKSLGHQFKKFKHQDGGLAFGIFKLNESEVLCYAQFDTHKHPLLDESIGGIVSFMQQHFGTWVTEETDFFNVLNFQNAHYWKVNELDPLDAYYYKNAVFVGDAAHSLLPFTSQGVCAAINDAHILTDCLLENENNYDKALQMYSDIRKLDIAIHKKNGSILRTEFLMPIHKQKNQSIPISVKS</sequence>
<feature type="transmembrane region" description="Helical" evidence="4">
    <location>
        <begin position="15"/>
        <end position="36"/>
    </location>
</feature>
<evidence type="ECO:0000256" key="4">
    <source>
        <dbReference type="SAM" id="Phobius"/>
    </source>
</evidence>
<dbReference type="PANTHER" id="PTHR46720">
    <property type="entry name" value="HYDROXYLASE, PUTATIVE (AFU_ORTHOLOGUE AFUA_3G01460)-RELATED"/>
    <property type="match status" value="1"/>
</dbReference>
<gene>
    <name evidence="6" type="ORF">B0A77_03655</name>
</gene>
<dbReference type="InterPro" id="IPR002938">
    <property type="entry name" value="FAD-bd"/>
</dbReference>
<dbReference type="GO" id="GO:0071949">
    <property type="term" value="F:FAD binding"/>
    <property type="evidence" value="ECO:0007669"/>
    <property type="project" value="InterPro"/>
</dbReference>
<dbReference type="GO" id="GO:0016491">
    <property type="term" value="F:oxidoreductase activity"/>
    <property type="evidence" value="ECO:0007669"/>
    <property type="project" value="UniProtKB-KW"/>
</dbReference>
<accession>A0A2H3KDN1</accession>
<dbReference type="AlphaFoldDB" id="A0A2H3KDN1"/>
<dbReference type="PANTHER" id="PTHR46720:SF3">
    <property type="entry name" value="FAD-BINDING DOMAIN-CONTAINING PROTEIN-RELATED"/>
    <property type="match status" value="1"/>
</dbReference>
<evidence type="ECO:0000256" key="1">
    <source>
        <dbReference type="ARBA" id="ARBA00022630"/>
    </source>
</evidence>
<comment type="caution">
    <text evidence="6">The sequence shown here is derived from an EMBL/GenBank/DDBJ whole genome shotgun (WGS) entry which is preliminary data.</text>
</comment>
<dbReference type="SUPFAM" id="SSF51905">
    <property type="entry name" value="FAD/NAD(P)-binding domain"/>
    <property type="match status" value="1"/>
</dbReference>
<reference evidence="6 7" key="1">
    <citation type="submission" date="2017-09" db="EMBL/GenBank/DDBJ databases">
        <title>Whole genomes of Flavobacteriaceae.</title>
        <authorList>
            <person name="Stine C."/>
            <person name="Li C."/>
            <person name="Tadesse D."/>
        </authorList>
    </citation>
    <scope>NUCLEOTIDE SEQUENCE [LARGE SCALE GENOMIC DNA]</scope>
    <source>
        <strain evidence="6 7">ATCC 35036</strain>
    </source>
</reference>
<dbReference type="OrthoDB" id="9813770at2"/>
<keyword evidence="1" id="KW-0285">Flavoprotein</keyword>
<keyword evidence="3" id="KW-0560">Oxidoreductase</keyword>
<dbReference type="Pfam" id="PF01494">
    <property type="entry name" value="FAD_binding_3"/>
    <property type="match status" value="1"/>
</dbReference>
<dbReference type="Proteomes" id="UP000220828">
    <property type="component" value="Unassembled WGS sequence"/>
</dbReference>
<dbReference type="InterPro" id="IPR036188">
    <property type="entry name" value="FAD/NAD-bd_sf"/>
</dbReference>